<evidence type="ECO:0008006" key="4">
    <source>
        <dbReference type="Google" id="ProtNLM"/>
    </source>
</evidence>
<dbReference type="InterPro" id="IPR029044">
    <property type="entry name" value="Nucleotide-diphossugar_trans"/>
</dbReference>
<dbReference type="Gene3D" id="3.90.550.10">
    <property type="entry name" value="Spore Coat Polysaccharide Biosynthesis Protein SpsA, Chain A"/>
    <property type="match status" value="1"/>
</dbReference>
<dbReference type="GeneID" id="66488654"/>
<gene>
    <name evidence="2" type="ORF">A966_11247</name>
</gene>
<dbReference type="OrthoDB" id="5180856at2"/>
<dbReference type="Proteomes" id="UP000011663">
    <property type="component" value="Unassembled WGS sequence"/>
</dbReference>
<keyword evidence="1" id="KW-1133">Transmembrane helix</keyword>
<reference evidence="2 3" key="1">
    <citation type="submission" date="2012-07" db="EMBL/GenBank/DDBJ databases">
        <title>Genome sequence of Brachyspira sp. 30446, isolated from a pig with mucohaemorrhagic colitis.</title>
        <authorList>
            <person name="Rubin J.E."/>
            <person name="Fernando C."/>
            <person name="Harding J.C.S."/>
            <person name="Hill J.E."/>
        </authorList>
    </citation>
    <scope>NUCLEOTIDE SEQUENCE [LARGE SCALE GENOMIC DNA]</scope>
    <source>
        <strain evidence="2 3">30446</strain>
    </source>
</reference>
<keyword evidence="1" id="KW-0472">Membrane</keyword>
<evidence type="ECO:0000313" key="2">
    <source>
        <dbReference type="EMBL" id="EKV56253.1"/>
    </source>
</evidence>
<organism evidence="2 3">
    <name type="scientific">Brachyspira hampsonii 30446</name>
    <dbReference type="NCBI Taxonomy" id="1289135"/>
    <lineage>
        <taxon>Bacteria</taxon>
        <taxon>Pseudomonadati</taxon>
        <taxon>Spirochaetota</taxon>
        <taxon>Spirochaetia</taxon>
        <taxon>Brachyspirales</taxon>
        <taxon>Brachyspiraceae</taxon>
        <taxon>Brachyspira</taxon>
    </lineage>
</organism>
<keyword evidence="1" id="KW-0812">Transmembrane</keyword>
<proteinExistence type="predicted"/>
<comment type="caution">
    <text evidence="2">The sequence shown here is derived from an EMBL/GenBank/DDBJ whole genome shotgun (WGS) entry which is preliminary data.</text>
</comment>
<accession>A0A2U4FMB8</accession>
<feature type="transmembrane region" description="Helical" evidence="1">
    <location>
        <begin position="281"/>
        <end position="302"/>
    </location>
</feature>
<dbReference type="RefSeq" id="WP_008725433.1">
    <property type="nucleotide sequence ID" value="NZ_JH994111.1"/>
</dbReference>
<evidence type="ECO:0000256" key="1">
    <source>
        <dbReference type="SAM" id="Phobius"/>
    </source>
</evidence>
<dbReference type="EMBL" id="ALNZ01000033">
    <property type="protein sequence ID" value="EKV56253.1"/>
    <property type="molecule type" value="Genomic_DNA"/>
</dbReference>
<protein>
    <recommendedName>
        <fullName evidence="4">Glycosyltransferase</fullName>
    </recommendedName>
</protein>
<evidence type="ECO:0000313" key="3">
    <source>
        <dbReference type="Proteomes" id="UP000011663"/>
    </source>
</evidence>
<sequence length="314" mass="37434">MYLTPVGLVVYNRIEHTKRVIEALKKNNLASDTDLYIFSDAPSKKEDEASVYELREYLKTIKDGFKNVYIYEAQKNLGIKYSTVNAVNTIFEHHEYFIGLEDDIETNKHFLEFMNNALNYYKDDEDVMAITAFSHKHATKNHKHDVIFTYAFHSWGWGTWKSKWNNINWDTCDTSWYNKSIKHRILGGVFSWFHLLAIKKSVKDNFYIQNNLWDIYYSFTMYKRKKLCVWPSKKSFTNNFGFDGTGYHKFNFHHGYFEKNLDDDNMNIEFSSDKKMNFFEYLIISIKIGIFSWANGFISMFLSKFFKKDKNTII</sequence>
<dbReference type="AlphaFoldDB" id="A0A2U4FMB8"/>
<dbReference type="SUPFAM" id="SSF53448">
    <property type="entry name" value="Nucleotide-diphospho-sugar transferases"/>
    <property type="match status" value="1"/>
</dbReference>
<name>A0A2U4FMB8_9SPIR</name>
<dbReference type="STRING" id="1289135.A966_11247"/>